<evidence type="ECO:0000256" key="1">
    <source>
        <dbReference type="SAM" id="MobiDB-lite"/>
    </source>
</evidence>
<dbReference type="Proteomes" id="UP001642405">
    <property type="component" value="Unassembled WGS sequence"/>
</dbReference>
<sequence length="470" mass="49834">MVSLSVLYSSFSHSSSPLTLQGCCFSRSEGPNSPYPGGAPSGSARAINVPPPSAAAAALTAAASSGAASARNASQANDAGNISSSSSLSTPSTLGSQRLRATASATAAAVATSSSSSQQPPPRPLTQEPLASHINKPIRRRRWTSRNRVWTRHSIDRERTDFFDTRVTGRTEIWQTLRAALEILWEADLVDAARGDAAGGSSNETATPASLTFPATPTSPTTTGASTEIDEARATAQTILDAADITLPTGDMAQGAYDAFGNYYALPTWIVSDPTNLDNDPEHNLSDLDDTKGALDDDDEMDSDGDLSEASDDDNDDNYEEGEVEDAEDDGDDTCNDEARQHLTHPAGAGETVTTGTAPRTTPRIRRHRRREEKGKAVAAAASASLAPAAHQIRVRARLSATSRDVVLLVGRDDTVRSLERRILEEAKLPHKTRVRIAYLGKILKDNAPLLAQGWKEGHVVNALIFGPAT</sequence>
<dbReference type="Gene3D" id="1.20.225.20">
    <property type="entry name" value="Ub domain-containing protein, DC-UbP/UBTD2, N-terminal domain"/>
    <property type="match status" value="1"/>
</dbReference>
<dbReference type="InterPro" id="IPR039869">
    <property type="entry name" value="UBTD1/2"/>
</dbReference>
<dbReference type="InterPro" id="IPR029071">
    <property type="entry name" value="Ubiquitin-like_domsf"/>
</dbReference>
<feature type="region of interest" description="Disordered" evidence="1">
    <location>
        <begin position="277"/>
        <end position="374"/>
    </location>
</feature>
<protein>
    <recommendedName>
        <fullName evidence="2">Ubiquitin-like domain-containing protein</fullName>
    </recommendedName>
</protein>
<dbReference type="PANTHER" id="PTHR13609">
    <property type="entry name" value="UBIQUITIN DOMAIN CONTAINING 1 PROTEIN-RELATED"/>
    <property type="match status" value="1"/>
</dbReference>
<feature type="region of interest" description="Disordered" evidence="1">
    <location>
        <begin position="34"/>
        <end position="61"/>
    </location>
</feature>
<dbReference type="SUPFAM" id="SSF54236">
    <property type="entry name" value="Ubiquitin-like"/>
    <property type="match status" value="1"/>
</dbReference>
<dbReference type="EMBL" id="CAWUHB010000013">
    <property type="protein sequence ID" value="CAK7217323.1"/>
    <property type="molecule type" value="Genomic_DNA"/>
</dbReference>
<feature type="domain" description="Ubiquitin-like" evidence="2">
    <location>
        <begin position="391"/>
        <end position="465"/>
    </location>
</feature>
<dbReference type="InterPro" id="IPR032752">
    <property type="entry name" value="DC-UbP/UBTD2_N"/>
</dbReference>
<comment type="caution">
    <text evidence="3">The sequence shown here is derived from an EMBL/GenBank/DDBJ whole genome shotgun (WGS) entry which is preliminary data.</text>
</comment>
<feature type="compositionally biased region" description="Basic and acidic residues" evidence="1">
    <location>
        <begin position="280"/>
        <end position="295"/>
    </location>
</feature>
<dbReference type="InterPro" id="IPR000626">
    <property type="entry name" value="Ubiquitin-like_dom"/>
</dbReference>
<dbReference type="InterPro" id="IPR038169">
    <property type="entry name" value="DC-UbP/UBTD2_N_sf"/>
</dbReference>
<name>A0ABP0BCI7_9PEZI</name>
<gene>
    <name evidence="3" type="ORF">SCUCBS95973_003109</name>
</gene>
<feature type="region of interest" description="Disordered" evidence="1">
    <location>
        <begin position="196"/>
        <end position="228"/>
    </location>
</feature>
<keyword evidence="4" id="KW-1185">Reference proteome</keyword>
<evidence type="ECO:0000313" key="4">
    <source>
        <dbReference type="Proteomes" id="UP001642405"/>
    </source>
</evidence>
<accession>A0ABP0BCI7</accession>
<feature type="compositionally biased region" description="Low complexity" evidence="1">
    <location>
        <begin position="196"/>
        <end position="227"/>
    </location>
</feature>
<dbReference type="Pfam" id="PF16455">
    <property type="entry name" value="UBD"/>
    <property type="match status" value="2"/>
</dbReference>
<evidence type="ECO:0000259" key="2">
    <source>
        <dbReference type="PROSITE" id="PS50053"/>
    </source>
</evidence>
<feature type="compositionally biased region" description="Low complexity" evidence="1">
    <location>
        <begin position="77"/>
        <end position="118"/>
    </location>
</feature>
<organism evidence="3 4">
    <name type="scientific">Sporothrix curviconia</name>
    <dbReference type="NCBI Taxonomy" id="1260050"/>
    <lineage>
        <taxon>Eukaryota</taxon>
        <taxon>Fungi</taxon>
        <taxon>Dikarya</taxon>
        <taxon>Ascomycota</taxon>
        <taxon>Pezizomycotina</taxon>
        <taxon>Sordariomycetes</taxon>
        <taxon>Sordariomycetidae</taxon>
        <taxon>Ophiostomatales</taxon>
        <taxon>Ophiostomataceae</taxon>
        <taxon>Sporothrix</taxon>
    </lineage>
</organism>
<feature type="compositionally biased region" description="Acidic residues" evidence="1">
    <location>
        <begin position="296"/>
        <end position="336"/>
    </location>
</feature>
<feature type="region of interest" description="Disordered" evidence="1">
    <location>
        <begin position="77"/>
        <end position="139"/>
    </location>
</feature>
<evidence type="ECO:0000313" key="3">
    <source>
        <dbReference type="EMBL" id="CAK7217323.1"/>
    </source>
</evidence>
<reference evidence="3 4" key="1">
    <citation type="submission" date="2024-01" db="EMBL/GenBank/DDBJ databases">
        <authorList>
            <person name="Allen C."/>
            <person name="Tagirdzhanova G."/>
        </authorList>
    </citation>
    <scope>NUCLEOTIDE SEQUENCE [LARGE SCALE GENOMIC DNA]</scope>
</reference>
<proteinExistence type="predicted"/>
<feature type="compositionally biased region" description="Low complexity" evidence="1">
    <location>
        <begin position="347"/>
        <end position="362"/>
    </location>
</feature>
<dbReference type="PROSITE" id="PS50053">
    <property type="entry name" value="UBIQUITIN_2"/>
    <property type="match status" value="1"/>
</dbReference>